<dbReference type="InterPro" id="IPR011009">
    <property type="entry name" value="Kinase-like_dom_sf"/>
</dbReference>
<proteinExistence type="predicted"/>
<feature type="domain" description="Protein kinase" evidence="4">
    <location>
        <begin position="87"/>
        <end position="425"/>
    </location>
</feature>
<dbReference type="GO" id="GO:0045022">
    <property type="term" value="P:early endosome to late endosome transport"/>
    <property type="evidence" value="ECO:0007669"/>
    <property type="project" value="TreeGrafter"/>
</dbReference>
<dbReference type="GO" id="GO:0006622">
    <property type="term" value="P:protein targeting to lysosome"/>
    <property type="evidence" value="ECO:0007669"/>
    <property type="project" value="TreeGrafter"/>
</dbReference>
<dbReference type="Gene3D" id="1.10.510.10">
    <property type="entry name" value="Transferase(Phosphotransferase) domain 1"/>
    <property type="match status" value="1"/>
</dbReference>
<evidence type="ECO:0000256" key="3">
    <source>
        <dbReference type="SAM" id="MobiDB-lite"/>
    </source>
</evidence>
<sequence length="597" mass="68288">MALVEEKVSKLELDDTVLLICTIEAAHNLKDHTEYVIRVQKGPIPENSWTVLRRYSQFVNLENELRIAGIGLPLPPKKILGKMDREFIAERQQGLQDFLDAVLKHHMLAISKPVRIFLDEANFAANLQETALRHISMFFRSESHWEVVEPLPDIGWRIRKKYFLIKDKRQAREKYLLSWSQLGPDKQLSEKDLDLCMKTFSSFQHPYLCPVKFASCNDTCGITIRQYYMQGTLRDYICKSKPRQPFLKKYASPKYYQMLPFSDIQRYGRQLLEILKYLHSKGYYYGHMHAGNVIIDGDNNCQLLDLENIILGLPSYYRAHLTQYRKIQSLESVDVYCFGQLLYEMTFGRSLNVATCDVYPYHCPPELRSVLESVLTTEACKNGLPSVNDLLQHQLFQSVIPHPIMDTVHIKIPARLKQPLKEAFLIVTRHLHVEQKLIHHYQRVSKAQAYHMSDEEKRKRRRSKRKQLLERQQSTEVPTINGNSHNTSTDSHNSSISGQIVNNVSPDITPDSQNISVDSHNAGIESHDTSADNCDVSSDSGDISTRSSNFSQVNGASDASSHDADISGSEISDPGERHALLHSITGFSSFDHRVQSG</sequence>
<name>A0AAD9JWP8_9ANNE</name>
<evidence type="ECO:0000313" key="6">
    <source>
        <dbReference type="EMBL" id="KAK2160115.1"/>
    </source>
</evidence>
<dbReference type="PROSITE" id="PS50011">
    <property type="entry name" value="PROTEIN_KINASE_DOM"/>
    <property type="match status" value="1"/>
</dbReference>
<dbReference type="Gene3D" id="3.30.1520.10">
    <property type="entry name" value="Phox-like domain"/>
    <property type="match status" value="1"/>
</dbReference>
<dbReference type="GO" id="GO:0004672">
    <property type="term" value="F:protein kinase activity"/>
    <property type="evidence" value="ECO:0007669"/>
    <property type="project" value="InterPro"/>
</dbReference>
<comment type="caution">
    <text evidence="6">The sequence shown here is derived from an EMBL/GenBank/DDBJ whole genome shotgun (WGS) entry which is preliminary data.</text>
</comment>
<dbReference type="GO" id="GO:0005769">
    <property type="term" value="C:early endosome"/>
    <property type="evidence" value="ECO:0007669"/>
    <property type="project" value="TreeGrafter"/>
</dbReference>
<dbReference type="EMBL" id="JAODUP010000140">
    <property type="protein sequence ID" value="KAK2160115.1"/>
    <property type="molecule type" value="Genomic_DNA"/>
</dbReference>
<dbReference type="Pfam" id="PF00787">
    <property type="entry name" value="PX"/>
    <property type="match status" value="1"/>
</dbReference>
<feature type="region of interest" description="Disordered" evidence="3">
    <location>
        <begin position="446"/>
        <end position="574"/>
    </location>
</feature>
<comment type="subcellular location">
    <subcellularLocation>
        <location evidence="1">Cytoplasm</location>
    </subcellularLocation>
</comment>
<dbReference type="GO" id="GO:0043271">
    <property type="term" value="P:negative regulation of monoatomic ion transport"/>
    <property type="evidence" value="ECO:0007669"/>
    <property type="project" value="TreeGrafter"/>
</dbReference>
<dbReference type="PANTHER" id="PTHR22999">
    <property type="entry name" value="PX SERINE/THREONINE KINASE PXK"/>
    <property type="match status" value="1"/>
</dbReference>
<dbReference type="SUPFAM" id="SSF64268">
    <property type="entry name" value="PX domain"/>
    <property type="match status" value="1"/>
</dbReference>
<dbReference type="GO" id="GO:0005886">
    <property type="term" value="C:plasma membrane"/>
    <property type="evidence" value="ECO:0007669"/>
    <property type="project" value="TreeGrafter"/>
</dbReference>
<dbReference type="GO" id="GO:0008333">
    <property type="term" value="P:endosome to lysosome transport"/>
    <property type="evidence" value="ECO:0007669"/>
    <property type="project" value="TreeGrafter"/>
</dbReference>
<protein>
    <recommendedName>
        <fullName evidence="8">PX domain-containing protein kinase-like protein</fullName>
    </recommendedName>
</protein>
<evidence type="ECO:0008006" key="8">
    <source>
        <dbReference type="Google" id="ProtNLM"/>
    </source>
</evidence>
<feature type="compositionally biased region" description="Polar residues" evidence="3">
    <location>
        <begin position="499"/>
        <end position="519"/>
    </location>
</feature>
<evidence type="ECO:0000259" key="5">
    <source>
        <dbReference type="PROSITE" id="PS50195"/>
    </source>
</evidence>
<dbReference type="FunFam" id="3.30.1520.10:FF:000010">
    <property type="entry name" value="PX domain-containing protein kinase-like protein isoform X6"/>
    <property type="match status" value="1"/>
</dbReference>
<dbReference type="InterPro" id="IPR036871">
    <property type="entry name" value="PX_dom_sf"/>
</dbReference>
<evidence type="ECO:0000259" key="4">
    <source>
        <dbReference type="PROSITE" id="PS50011"/>
    </source>
</evidence>
<dbReference type="AlphaFoldDB" id="A0AAD9JWP8"/>
<dbReference type="SMART" id="SM00220">
    <property type="entry name" value="S_TKc"/>
    <property type="match status" value="1"/>
</dbReference>
<evidence type="ECO:0000256" key="2">
    <source>
        <dbReference type="ARBA" id="ARBA00022490"/>
    </source>
</evidence>
<feature type="compositionally biased region" description="Low complexity" evidence="3">
    <location>
        <begin position="537"/>
        <end position="548"/>
    </location>
</feature>
<feature type="domain" description="PX" evidence="5">
    <location>
        <begin position="13"/>
        <end position="125"/>
    </location>
</feature>
<organism evidence="6 7">
    <name type="scientific">Paralvinella palmiformis</name>
    <dbReference type="NCBI Taxonomy" id="53620"/>
    <lineage>
        <taxon>Eukaryota</taxon>
        <taxon>Metazoa</taxon>
        <taxon>Spiralia</taxon>
        <taxon>Lophotrochozoa</taxon>
        <taxon>Annelida</taxon>
        <taxon>Polychaeta</taxon>
        <taxon>Sedentaria</taxon>
        <taxon>Canalipalpata</taxon>
        <taxon>Terebellida</taxon>
        <taxon>Terebelliformia</taxon>
        <taxon>Alvinellidae</taxon>
        <taxon>Paralvinella</taxon>
    </lineage>
</organism>
<dbReference type="GO" id="GO:0035091">
    <property type="term" value="F:phosphatidylinositol binding"/>
    <property type="evidence" value="ECO:0007669"/>
    <property type="project" value="InterPro"/>
</dbReference>
<accession>A0AAD9JWP8</accession>
<dbReference type="InterPro" id="IPR001683">
    <property type="entry name" value="PX_dom"/>
</dbReference>
<dbReference type="PANTHER" id="PTHR22999:SF40">
    <property type="entry name" value="PX DOMAIN-CONTAINING PROTEIN KINASE-LIKE PROTEIN"/>
    <property type="match status" value="1"/>
</dbReference>
<dbReference type="GO" id="GO:0005770">
    <property type="term" value="C:late endosome"/>
    <property type="evidence" value="ECO:0007669"/>
    <property type="project" value="TreeGrafter"/>
</dbReference>
<dbReference type="Proteomes" id="UP001208570">
    <property type="component" value="Unassembled WGS sequence"/>
</dbReference>
<dbReference type="GO" id="GO:0005524">
    <property type="term" value="F:ATP binding"/>
    <property type="evidence" value="ECO:0007669"/>
    <property type="project" value="InterPro"/>
</dbReference>
<gene>
    <name evidence="6" type="ORF">LSH36_140g05008</name>
</gene>
<evidence type="ECO:0000313" key="7">
    <source>
        <dbReference type="Proteomes" id="UP001208570"/>
    </source>
</evidence>
<dbReference type="SUPFAM" id="SSF56112">
    <property type="entry name" value="Protein kinase-like (PK-like)"/>
    <property type="match status" value="1"/>
</dbReference>
<reference evidence="6" key="1">
    <citation type="journal article" date="2023" name="Mol. Biol. Evol.">
        <title>Third-Generation Sequencing Reveals the Adaptive Role of the Epigenome in Three Deep-Sea Polychaetes.</title>
        <authorList>
            <person name="Perez M."/>
            <person name="Aroh O."/>
            <person name="Sun Y."/>
            <person name="Lan Y."/>
            <person name="Juniper S.K."/>
            <person name="Young C.R."/>
            <person name="Angers B."/>
            <person name="Qian P.Y."/>
        </authorList>
    </citation>
    <scope>NUCLEOTIDE SEQUENCE</scope>
    <source>
        <strain evidence="6">P08H-3</strain>
    </source>
</reference>
<feature type="compositionally biased region" description="Low complexity" evidence="3">
    <location>
        <begin position="481"/>
        <end position="498"/>
    </location>
</feature>
<keyword evidence="7" id="KW-1185">Reference proteome</keyword>
<dbReference type="SMART" id="SM00312">
    <property type="entry name" value="PX"/>
    <property type="match status" value="1"/>
</dbReference>
<dbReference type="PROSITE" id="PS50195">
    <property type="entry name" value="PX"/>
    <property type="match status" value="1"/>
</dbReference>
<evidence type="ECO:0000256" key="1">
    <source>
        <dbReference type="ARBA" id="ARBA00004496"/>
    </source>
</evidence>
<dbReference type="InterPro" id="IPR000719">
    <property type="entry name" value="Prot_kinase_dom"/>
</dbReference>
<keyword evidence="2" id="KW-0963">Cytoplasm</keyword>
<dbReference type="InterPro" id="IPR051837">
    <property type="entry name" value="SortingNexin/PXDomain-PKLike"/>
</dbReference>